<dbReference type="Pfam" id="PF13469">
    <property type="entry name" value="Sulfotransfer_3"/>
    <property type="match status" value="1"/>
</dbReference>
<dbReference type="RefSeq" id="WP_380135887.1">
    <property type="nucleotide sequence ID" value="NZ_JBHTFY010000001.1"/>
</dbReference>
<dbReference type="InterPro" id="IPR026634">
    <property type="entry name" value="TPST-like"/>
</dbReference>
<dbReference type="Gene3D" id="3.40.50.300">
    <property type="entry name" value="P-loop containing nucleotide triphosphate hydrolases"/>
    <property type="match status" value="1"/>
</dbReference>
<keyword evidence="1" id="KW-0808">Transferase</keyword>
<evidence type="ECO:0000313" key="3">
    <source>
        <dbReference type="Proteomes" id="UP001500620"/>
    </source>
</evidence>
<name>A0ABP8DU60_9ACTN</name>
<evidence type="ECO:0000313" key="2">
    <source>
        <dbReference type="EMBL" id="GAA4263441.1"/>
    </source>
</evidence>
<dbReference type="InterPro" id="IPR027417">
    <property type="entry name" value="P-loop_NTPase"/>
</dbReference>
<dbReference type="PANTHER" id="PTHR12788">
    <property type="entry name" value="PROTEIN-TYROSINE SULFOTRANSFERASE 2"/>
    <property type="match status" value="1"/>
</dbReference>
<organism evidence="2 3">
    <name type="scientific">Dactylosporangium darangshiense</name>
    <dbReference type="NCBI Taxonomy" id="579108"/>
    <lineage>
        <taxon>Bacteria</taxon>
        <taxon>Bacillati</taxon>
        <taxon>Actinomycetota</taxon>
        <taxon>Actinomycetes</taxon>
        <taxon>Micromonosporales</taxon>
        <taxon>Micromonosporaceae</taxon>
        <taxon>Dactylosporangium</taxon>
    </lineage>
</organism>
<dbReference type="Proteomes" id="UP001500620">
    <property type="component" value="Unassembled WGS sequence"/>
</dbReference>
<protein>
    <submittedName>
        <fullName evidence="2">Sulfotransferase</fullName>
    </submittedName>
</protein>
<dbReference type="SUPFAM" id="SSF52540">
    <property type="entry name" value="P-loop containing nucleoside triphosphate hydrolases"/>
    <property type="match status" value="1"/>
</dbReference>
<gene>
    <name evidence="2" type="ORF">GCM10022255_108020</name>
</gene>
<dbReference type="PANTHER" id="PTHR12788:SF10">
    <property type="entry name" value="PROTEIN-TYROSINE SULFOTRANSFERASE"/>
    <property type="match status" value="1"/>
</dbReference>
<evidence type="ECO:0000256" key="1">
    <source>
        <dbReference type="ARBA" id="ARBA00022679"/>
    </source>
</evidence>
<accession>A0ABP8DU60</accession>
<sequence length="248" mass="27633">MRLVPHPVFLLSSVRSGSTLLRCILNSHPLIYAPHELHLRRLDAKTDGEYTKLAMATLGYSDEQLRFLLWDGVLSDLLRRSGKSVFVDKSPGNVFIHDDLRRCWPGARFIILRRHPADIVTSIVNAGDGRVEATATNLVLRYGVALDAVVDEVPGTPVVRYEDLTRDPAAVCRVLCRFLDVPFDEEMLNYGRYDHGPLIYGIGDWGEKIHSGKVCAPSSTAGHKATGDLASMCRRWGYAVDERSRATT</sequence>
<keyword evidence="3" id="KW-1185">Reference proteome</keyword>
<comment type="caution">
    <text evidence="2">The sequence shown here is derived from an EMBL/GenBank/DDBJ whole genome shotgun (WGS) entry which is preliminary data.</text>
</comment>
<proteinExistence type="predicted"/>
<dbReference type="EMBL" id="BAABAT010000069">
    <property type="protein sequence ID" value="GAA4263441.1"/>
    <property type="molecule type" value="Genomic_DNA"/>
</dbReference>
<reference evidence="3" key="1">
    <citation type="journal article" date="2019" name="Int. J. Syst. Evol. Microbiol.">
        <title>The Global Catalogue of Microorganisms (GCM) 10K type strain sequencing project: providing services to taxonomists for standard genome sequencing and annotation.</title>
        <authorList>
            <consortium name="The Broad Institute Genomics Platform"/>
            <consortium name="The Broad Institute Genome Sequencing Center for Infectious Disease"/>
            <person name="Wu L."/>
            <person name="Ma J."/>
        </authorList>
    </citation>
    <scope>NUCLEOTIDE SEQUENCE [LARGE SCALE GENOMIC DNA]</scope>
    <source>
        <strain evidence="3">JCM 17441</strain>
    </source>
</reference>